<dbReference type="PRINTS" id="PR01243">
    <property type="entry name" value="NUCDPKINASE"/>
</dbReference>
<evidence type="ECO:0000256" key="12">
    <source>
        <dbReference type="RuleBase" id="RU004011"/>
    </source>
</evidence>
<dbReference type="SUPFAM" id="SSF54919">
    <property type="entry name" value="Nucleoside diphosphate kinase, NDK"/>
    <property type="match status" value="1"/>
</dbReference>
<dbReference type="GO" id="GO:0046872">
    <property type="term" value="F:metal ion binding"/>
    <property type="evidence" value="ECO:0007669"/>
    <property type="project" value="UniProtKB-KW"/>
</dbReference>
<keyword evidence="10" id="KW-0546">Nucleotide metabolism</keyword>
<dbReference type="PROSITE" id="PS00469">
    <property type="entry name" value="NDPK"/>
    <property type="match status" value="1"/>
</dbReference>
<evidence type="ECO:0000256" key="9">
    <source>
        <dbReference type="ARBA" id="ARBA00022842"/>
    </source>
</evidence>
<dbReference type="Proteomes" id="UP000245768">
    <property type="component" value="Unassembled WGS sequence"/>
</dbReference>
<feature type="domain" description="Nucleoside diphosphate kinase-like" evidence="14">
    <location>
        <begin position="9"/>
        <end position="151"/>
    </location>
</feature>
<evidence type="ECO:0000256" key="13">
    <source>
        <dbReference type="RuleBase" id="RU004013"/>
    </source>
</evidence>
<evidence type="ECO:0000256" key="6">
    <source>
        <dbReference type="ARBA" id="ARBA00022741"/>
    </source>
</evidence>
<protein>
    <recommendedName>
        <fullName evidence="2 13">Nucleoside diphosphate kinase</fullName>
        <ecNumber evidence="13">2.7.4.6</ecNumber>
    </recommendedName>
</protein>
<dbReference type="InParanoid" id="A0A316YLF9"/>
<dbReference type="InterPro" id="IPR001564">
    <property type="entry name" value="Nucleoside_diP_kinase"/>
</dbReference>
<evidence type="ECO:0000256" key="3">
    <source>
        <dbReference type="ARBA" id="ARBA00022490"/>
    </source>
</evidence>
<keyword evidence="7 13" id="KW-0418">Kinase</keyword>
<evidence type="ECO:0000256" key="10">
    <source>
        <dbReference type="ARBA" id="ARBA00023080"/>
    </source>
</evidence>
<dbReference type="EC" id="2.7.4.6" evidence="13"/>
<gene>
    <name evidence="15" type="ORF">FA10DRAFT_266703</name>
</gene>
<dbReference type="EMBL" id="KZ819636">
    <property type="protein sequence ID" value="PWN90217.1"/>
    <property type="molecule type" value="Genomic_DNA"/>
</dbReference>
<dbReference type="RefSeq" id="XP_025377415.1">
    <property type="nucleotide sequence ID" value="XM_025521605.1"/>
</dbReference>
<evidence type="ECO:0000256" key="11">
    <source>
        <dbReference type="PROSITE-ProRule" id="PRU00706"/>
    </source>
</evidence>
<evidence type="ECO:0000256" key="8">
    <source>
        <dbReference type="ARBA" id="ARBA00022840"/>
    </source>
</evidence>
<keyword evidence="4 13" id="KW-0808">Transferase</keyword>
<keyword evidence="8 13" id="KW-0067">ATP-binding</keyword>
<evidence type="ECO:0000313" key="15">
    <source>
        <dbReference type="EMBL" id="PWN90217.1"/>
    </source>
</evidence>
<comment type="caution">
    <text evidence="11">Lacks conserved residue(s) required for the propagation of feature annotation.</text>
</comment>
<evidence type="ECO:0000256" key="7">
    <source>
        <dbReference type="ARBA" id="ARBA00022777"/>
    </source>
</evidence>
<reference evidence="15 16" key="1">
    <citation type="journal article" date="2018" name="Mol. Biol. Evol.">
        <title>Broad Genomic Sampling Reveals a Smut Pathogenic Ancestry of the Fungal Clade Ustilaginomycotina.</title>
        <authorList>
            <person name="Kijpornyongpan T."/>
            <person name="Mondo S.J."/>
            <person name="Barry K."/>
            <person name="Sandor L."/>
            <person name="Lee J."/>
            <person name="Lipzen A."/>
            <person name="Pangilinan J."/>
            <person name="LaButti K."/>
            <person name="Hainaut M."/>
            <person name="Henrissat B."/>
            <person name="Grigoriev I.V."/>
            <person name="Spatafora J.W."/>
            <person name="Aime M.C."/>
        </authorList>
    </citation>
    <scope>NUCLEOTIDE SEQUENCE [LARGE SCALE GENOMIC DNA]</scope>
    <source>
        <strain evidence="15 16">MCA 4198</strain>
    </source>
</reference>
<evidence type="ECO:0000259" key="14">
    <source>
        <dbReference type="SMART" id="SM00562"/>
    </source>
</evidence>
<dbReference type="GO" id="GO:0006241">
    <property type="term" value="P:CTP biosynthetic process"/>
    <property type="evidence" value="ECO:0007669"/>
    <property type="project" value="InterPro"/>
</dbReference>
<keyword evidence="16" id="KW-1185">Reference proteome</keyword>
<dbReference type="AlphaFoldDB" id="A0A316YLF9"/>
<dbReference type="GO" id="GO:0006183">
    <property type="term" value="P:GTP biosynthetic process"/>
    <property type="evidence" value="ECO:0007669"/>
    <property type="project" value="InterPro"/>
</dbReference>
<dbReference type="PANTHER" id="PTHR46161">
    <property type="entry name" value="NUCLEOSIDE DIPHOSPHATE KINASE"/>
    <property type="match status" value="1"/>
</dbReference>
<dbReference type="InterPro" id="IPR023005">
    <property type="entry name" value="Nucleoside_diP_kinase_AS"/>
</dbReference>
<dbReference type="InterPro" id="IPR036850">
    <property type="entry name" value="NDK-like_dom_sf"/>
</dbReference>
<dbReference type="OrthoDB" id="2162449at2759"/>
<comment type="catalytic activity">
    <reaction evidence="13">
        <text>a 2'-deoxyribonucleoside 5'-diphosphate + ATP = a 2'-deoxyribonucleoside 5'-triphosphate + ADP</text>
        <dbReference type="Rhea" id="RHEA:44640"/>
        <dbReference type="ChEBI" id="CHEBI:30616"/>
        <dbReference type="ChEBI" id="CHEBI:61560"/>
        <dbReference type="ChEBI" id="CHEBI:73316"/>
        <dbReference type="ChEBI" id="CHEBI:456216"/>
        <dbReference type="EC" id="2.7.4.6"/>
    </reaction>
</comment>
<accession>A0A316YLF9</accession>
<evidence type="ECO:0000256" key="4">
    <source>
        <dbReference type="ARBA" id="ARBA00022679"/>
    </source>
</evidence>
<name>A0A316YLF9_9BASI</name>
<evidence type="ECO:0000313" key="16">
    <source>
        <dbReference type="Proteomes" id="UP000245768"/>
    </source>
</evidence>
<keyword evidence="9" id="KW-0460">Magnesium</keyword>
<proteinExistence type="inferred from homology"/>
<dbReference type="PANTHER" id="PTHR46161:SF3">
    <property type="entry name" value="NUCLEOSIDE DIPHOSPHATE KINASE DDB_G0292928-RELATED"/>
    <property type="match status" value="1"/>
</dbReference>
<dbReference type="Pfam" id="PF00334">
    <property type="entry name" value="NDK"/>
    <property type="match status" value="1"/>
</dbReference>
<dbReference type="GO" id="GO:0005524">
    <property type="term" value="F:ATP binding"/>
    <property type="evidence" value="ECO:0007669"/>
    <property type="project" value="UniProtKB-KW"/>
</dbReference>
<comment type="similarity">
    <text evidence="1 11 12">Belongs to the NDK family.</text>
</comment>
<dbReference type="InterPro" id="IPR034907">
    <property type="entry name" value="NDK-like_dom"/>
</dbReference>
<evidence type="ECO:0000256" key="1">
    <source>
        <dbReference type="ARBA" id="ARBA00008142"/>
    </source>
</evidence>
<dbReference type="SMART" id="SM00562">
    <property type="entry name" value="NDK"/>
    <property type="match status" value="1"/>
</dbReference>
<keyword evidence="6 13" id="KW-0547">Nucleotide-binding</keyword>
<keyword evidence="5" id="KW-0479">Metal-binding</keyword>
<dbReference type="Gene3D" id="3.30.70.141">
    <property type="entry name" value="Nucleoside diphosphate kinase-like domain"/>
    <property type="match status" value="1"/>
</dbReference>
<dbReference type="GeneID" id="37043521"/>
<keyword evidence="3" id="KW-0963">Cytoplasm</keyword>
<dbReference type="GO" id="GO:0006228">
    <property type="term" value="P:UTP biosynthetic process"/>
    <property type="evidence" value="ECO:0007669"/>
    <property type="project" value="InterPro"/>
</dbReference>
<evidence type="ECO:0000256" key="5">
    <source>
        <dbReference type="ARBA" id="ARBA00022723"/>
    </source>
</evidence>
<dbReference type="STRING" id="215250.A0A316YLF9"/>
<dbReference type="PROSITE" id="PS51374">
    <property type="entry name" value="NDPK_LIKE"/>
    <property type="match status" value="1"/>
</dbReference>
<sequence length="169" mass="19174">MARPSSGQLQMTLALIKPTVCSYQPDVSLVLKHIKSQPNIAAVRQKRLFWKTEEAEKFYAEHKGRFYYDRLIAGMTSGPSIALALAGPDVIRRWREMLGPTKAYRAKWEAPDCLRARFGLGDTRNGFHGSDSPESAKRELEQVFEGFAFQSWLEDERVTRPLLGDNVSL</sequence>
<evidence type="ECO:0000256" key="2">
    <source>
        <dbReference type="ARBA" id="ARBA00017632"/>
    </source>
</evidence>
<organism evidence="15 16">
    <name type="scientific">Acaromyces ingoldii</name>
    <dbReference type="NCBI Taxonomy" id="215250"/>
    <lineage>
        <taxon>Eukaryota</taxon>
        <taxon>Fungi</taxon>
        <taxon>Dikarya</taxon>
        <taxon>Basidiomycota</taxon>
        <taxon>Ustilaginomycotina</taxon>
        <taxon>Exobasidiomycetes</taxon>
        <taxon>Exobasidiales</taxon>
        <taxon>Cryptobasidiaceae</taxon>
        <taxon>Acaromyces</taxon>
    </lineage>
</organism>
<dbReference type="GO" id="GO:0004550">
    <property type="term" value="F:nucleoside diphosphate kinase activity"/>
    <property type="evidence" value="ECO:0007669"/>
    <property type="project" value="UniProtKB-EC"/>
</dbReference>